<gene>
    <name evidence="1" type="ORF">AVDCRST_MAG77-1765</name>
</gene>
<organism evidence="1">
    <name type="scientific">uncultured Chloroflexota bacterium</name>
    <dbReference type="NCBI Taxonomy" id="166587"/>
    <lineage>
        <taxon>Bacteria</taxon>
        <taxon>Bacillati</taxon>
        <taxon>Chloroflexota</taxon>
        <taxon>environmental samples</taxon>
    </lineage>
</organism>
<accession>A0A6J4I696</accession>
<proteinExistence type="predicted"/>
<evidence type="ECO:0000313" key="1">
    <source>
        <dbReference type="EMBL" id="CAA9242715.1"/>
    </source>
</evidence>
<dbReference type="EMBL" id="CADCTC010000105">
    <property type="protein sequence ID" value="CAA9242715.1"/>
    <property type="molecule type" value="Genomic_DNA"/>
</dbReference>
<reference evidence="1" key="1">
    <citation type="submission" date="2020-02" db="EMBL/GenBank/DDBJ databases">
        <authorList>
            <person name="Meier V. D."/>
        </authorList>
    </citation>
    <scope>NUCLEOTIDE SEQUENCE</scope>
    <source>
        <strain evidence="1">AVDCRST_MAG77</strain>
    </source>
</reference>
<dbReference type="AlphaFoldDB" id="A0A6J4I696"/>
<sequence>MANIPGAVIGLVGGQVAGRVLGAVLRSASGQRLLQAVDRRPLTPLEHRVLAQKWSGNIGKAISGAAAVLFLARGDDKGRGGGRTLAFAEHNLMGGPTERKIDWVQVMQRVAEVMLALGAVFKVVGEYLEDRQKTAQETERAAAKRLI</sequence>
<name>A0A6J4I696_9CHLR</name>
<protein>
    <submittedName>
        <fullName evidence="1">Uncharacterized protein</fullName>
    </submittedName>
</protein>